<dbReference type="AlphaFoldDB" id="A0A8X6JRT6"/>
<gene>
    <name evidence="1" type="ORF">TNIN_150161</name>
</gene>
<reference evidence="1" key="1">
    <citation type="submission" date="2020-08" db="EMBL/GenBank/DDBJ databases">
        <title>Multicomponent nature underlies the extraordinary mechanical properties of spider dragline silk.</title>
        <authorList>
            <person name="Kono N."/>
            <person name="Nakamura H."/>
            <person name="Mori M."/>
            <person name="Yoshida Y."/>
            <person name="Ohtoshi R."/>
            <person name="Malay A.D."/>
            <person name="Moran D.A.P."/>
            <person name="Tomita M."/>
            <person name="Numata K."/>
            <person name="Arakawa K."/>
        </authorList>
    </citation>
    <scope>NUCLEOTIDE SEQUENCE</scope>
</reference>
<evidence type="ECO:0000313" key="1">
    <source>
        <dbReference type="EMBL" id="GFS55261.1"/>
    </source>
</evidence>
<evidence type="ECO:0000313" key="2">
    <source>
        <dbReference type="Proteomes" id="UP000886998"/>
    </source>
</evidence>
<comment type="caution">
    <text evidence="1">The sequence shown here is derived from an EMBL/GenBank/DDBJ whole genome shotgun (WGS) entry which is preliminary data.</text>
</comment>
<proteinExistence type="predicted"/>
<protein>
    <submittedName>
        <fullName evidence="1">Uncharacterized protein</fullName>
    </submittedName>
</protein>
<dbReference type="EMBL" id="BMAV01027020">
    <property type="protein sequence ID" value="GFS55261.1"/>
    <property type="molecule type" value="Genomic_DNA"/>
</dbReference>
<dbReference type="Proteomes" id="UP000886998">
    <property type="component" value="Unassembled WGS sequence"/>
</dbReference>
<name>A0A8X6JRT6_9ARAC</name>
<organism evidence="1 2">
    <name type="scientific">Trichonephila inaurata madagascariensis</name>
    <dbReference type="NCBI Taxonomy" id="2747483"/>
    <lineage>
        <taxon>Eukaryota</taxon>
        <taxon>Metazoa</taxon>
        <taxon>Ecdysozoa</taxon>
        <taxon>Arthropoda</taxon>
        <taxon>Chelicerata</taxon>
        <taxon>Arachnida</taxon>
        <taxon>Araneae</taxon>
        <taxon>Araneomorphae</taxon>
        <taxon>Entelegynae</taxon>
        <taxon>Araneoidea</taxon>
        <taxon>Nephilidae</taxon>
        <taxon>Trichonephila</taxon>
        <taxon>Trichonephila inaurata</taxon>
    </lineage>
</organism>
<sequence>MNVRRLQVTHVPEFHSSPWPCVSSDLLSADRYTFLRENRTTGQYLLAKPHLLFHPTGKRGHSNSPLNSNE</sequence>
<keyword evidence="2" id="KW-1185">Reference proteome</keyword>
<accession>A0A8X6JRT6</accession>